<keyword evidence="9" id="KW-1185">Reference proteome</keyword>
<reference evidence="8" key="1">
    <citation type="submission" date="2022-11" db="EMBL/GenBank/DDBJ databases">
        <authorList>
            <person name="Scott C."/>
            <person name="Bruce N."/>
        </authorList>
    </citation>
    <scope>NUCLEOTIDE SEQUENCE</scope>
</reference>
<feature type="transmembrane region" description="Helical" evidence="7">
    <location>
        <begin position="346"/>
        <end position="371"/>
    </location>
</feature>
<accession>A0A9P1M919</accession>
<evidence type="ECO:0000256" key="6">
    <source>
        <dbReference type="SAM" id="MobiDB-lite"/>
    </source>
</evidence>
<dbReference type="AlphaFoldDB" id="A0A9P1M919"/>
<feature type="transmembrane region" description="Helical" evidence="7">
    <location>
        <begin position="322"/>
        <end position="340"/>
    </location>
</feature>
<organism evidence="8 9">
    <name type="scientific">Parascedosporium putredinis</name>
    <dbReference type="NCBI Taxonomy" id="1442378"/>
    <lineage>
        <taxon>Eukaryota</taxon>
        <taxon>Fungi</taxon>
        <taxon>Dikarya</taxon>
        <taxon>Ascomycota</taxon>
        <taxon>Pezizomycotina</taxon>
        <taxon>Sordariomycetes</taxon>
        <taxon>Hypocreomycetidae</taxon>
        <taxon>Microascales</taxon>
        <taxon>Microascaceae</taxon>
        <taxon>Parascedosporium</taxon>
    </lineage>
</organism>
<feature type="transmembrane region" description="Helical" evidence="7">
    <location>
        <begin position="401"/>
        <end position="419"/>
    </location>
</feature>
<feature type="region of interest" description="Disordered" evidence="6">
    <location>
        <begin position="479"/>
        <end position="508"/>
    </location>
</feature>
<dbReference type="Pfam" id="PF02133">
    <property type="entry name" value="Transp_cyt_pur"/>
    <property type="match status" value="1"/>
</dbReference>
<comment type="caution">
    <text evidence="8">The sequence shown here is derived from an EMBL/GenBank/DDBJ whole genome shotgun (WGS) entry which is preliminary data.</text>
</comment>
<feature type="transmembrane region" description="Helical" evidence="7">
    <location>
        <begin position="149"/>
        <end position="167"/>
    </location>
</feature>
<keyword evidence="3 7" id="KW-0812">Transmembrane</keyword>
<comment type="subcellular location">
    <subcellularLocation>
        <location evidence="1">Membrane</location>
        <topology evidence="1">Multi-pass membrane protein</topology>
    </subcellularLocation>
</comment>
<feature type="transmembrane region" description="Helical" evidence="7">
    <location>
        <begin position="281"/>
        <end position="301"/>
    </location>
</feature>
<name>A0A9P1M919_9PEZI</name>
<dbReference type="Gene3D" id="1.10.4160.10">
    <property type="entry name" value="Hydantoin permease"/>
    <property type="match status" value="1"/>
</dbReference>
<dbReference type="GO" id="GO:0005886">
    <property type="term" value="C:plasma membrane"/>
    <property type="evidence" value="ECO:0007669"/>
    <property type="project" value="TreeGrafter"/>
</dbReference>
<evidence type="ECO:0008006" key="10">
    <source>
        <dbReference type="Google" id="ProtNLM"/>
    </source>
</evidence>
<evidence type="ECO:0000256" key="2">
    <source>
        <dbReference type="ARBA" id="ARBA00008974"/>
    </source>
</evidence>
<evidence type="ECO:0000313" key="8">
    <source>
        <dbReference type="EMBL" id="CAI4212788.1"/>
    </source>
</evidence>
<feature type="transmembrane region" description="Helical" evidence="7">
    <location>
        <begin position="431"/>
        <end position="453"/>
    </location>
</feature>
<dbReference type="PANTHER" id="PTHR30618">
    <property type="entry name" value="NCS1 FAMILY PURINE/PYRIMIDINE TRANSPORTER"/>
    <property type="match status" value="1"/>
</dbReference>
<dbReference type="Proteomes" id="UP000838763">
    <property type="component" value="Unassembled WGS sequence"/>
</dbReference>
<evidence type="ECO:0000256" key="3">
    <source>
        <dbReference type="ARBA" id="ARBA00022692"/>
    </source>
</evidence>
<dbReference type="InterPro" id="IPR001248">
    <property type="entry name" value="Pur-cyt_permease"/>
</dbReference>
<evidence type="ECO:0000256" key="7">
    <source>
        <dbReference type="SAM" id="Phobius"/>
    </source>
</evidence>
<sequence length="508" mass="56082">MADPQRTVMMAQIADAHPKLVNHDLKPVEPARRQWGPWNFVAFWIADSFNINTWMISSSMIVGGLSWWQAWLCVWIGYAIAGCFICMTGRIGAVYHIGFPVVSRSSFGIWGSFWPVFNRAAMVLAPHLQDRNTIPNTFSESSGTTTADWVSFFIFWFCSLPAIWFPVHTIRHLFTVKSYFVPVAGIADLAWEFVKGVMSSIANFATLIVNDPDFTRFAAKPKDALWSQFITIPVGFAVTSFIGIVVSSASVLIYPSEDGPIWDPLTLLERYIDDGGSGQRFGVFVIAAAFSLAQLGTNIAANSVSAGTDMTALLPRYLNIRRGGYICAAIGLAMCPYTLLTSSNQFTLYLSSYSVFLSSIAGVMISDYYLVRKGFLDVRALYDARSTGPYFFTYGIHWRAYAAYISGILINVVGFAGAIGRDVPIGAVYLYNVNFFGGFIVSSGVYWGLCTAFPIPATSDKWMEVGNEMDEVHVAYNYSSQDRDEESGKMGYDDDAGDGMTKTKVPSL</sequence>
<dbReference type="PANTHER" id="PTHR30618:SF2">
    <property type="entry name" value="ALLANTOIN PERMEASE-RELATED"/>
    <property type="match status" value="1"/>
</dbReference>
<evidence type="ECO:0000256" key="1">
    <source>
        <dbReference type="ARBA" id="ARBA00004141"/>
    </source>
</evidence>
<evidence type="ECO:0000313" key="9">
    <source>
        <dbReference type="Proteomes" id="UP000838763"/>
    </source>
</evidence>
<protein>
    <recommendedName>
        <fullName evidence="10">Uracil permease</fullName>
    </recommendedName>
</protein>
<proteinExistence type="inferred from homology"/>
<dbReference type="GO" id="GO:0015205">
    <property type="term" value="F:nucleobase transmembrane transporter activity"/>
    <property type="evidence" value="ECO:0007669"/>
    <property type="project" value="TreeGrafter"/>
</dbReference>
<feature type="transmembrane region" description="Helical" evidence="7">
    <location>
        <begin position="40"/>
        <end position="62"/>
    </location>
</feature>
<comment type="similarity">
    <text evidence="2">Belongs to the purine-cytosine permease (2.A.39) family.</text>
</comment>
<feature type="transmembrane region" description="Helical" evidence="7">
    <location>
        <begin position="68"/>
        <end position="95"/>
    </location>
</feature>
<evidence type="ECO:0000256" key="4">
    <source>
        <dbReference type="ARBA" id="ARBA00022989"/>
    </source>
</evidence>
<keyword evidence="4 7" id="KW-1133">Transmembrane helix</keyword>
<dbReference type="EMBL" id="CALLCH030000006">
    <property type="protein sequence ID" value="CAI4212788.1"/>
    <property type="molecule type" value="Genomic_DNA"/>
</dbReference>
<dbReference type="OrthoDB" id="2018619at2759"/>
<dbReference type="InterPro" id="IPR045225">
    <property type="entry name" value="Uracil/uridine/allantoin_perm"/>
</dbReference>
<feature type="transmembrane region" description="Helical" evidence="7">
    <location>
        <begin position="229"/>
        <end position="254"/>
    </location>
</feature>
<gene>
    <name evidence="8" type="ORF">PPNO1_LOCUS2536</name>
</gene>
<evidence type="ECO:0000256" key="5">
    <source>
        <dbReference type="ARBA" id="ARBA00023136"/>
    </source>
</evidence>
<keyword evidence="5 7" id="KW-0472">Membrane</keyword>